<dbReference type="RefSeq" id="WP_092727076.1">
    <property type="nucleotide sequence ID" value="NZ_FNNO01000033.1"/>
</dbReference>
<organism evidence="2 3">
    <name type="scientific">Hydrobacter penzbergensis</name>
    <dbReference type="NCBI Taxonomy" id="1235997"/>
    <lineage>
        <taxon>Bacteria</taxon>
        <taxon>Pseudomonadati</taxon>
        <taxon>Bacteroidota</taxon>
        <taxon>Chitinophagia</taxon>
        <taxon>Chitinophagales</taxon>
        <taxon>Chitinophagaceae</taxon>
        <taxon>Hydrobacter</taxon>
    </lineage>
</organism>
<dbReference type="Proteomes" id="UP000198711">
    <property type="component" value="Unassembled WGS sequence"/>
</dbReference>
<name>A0A8X8LGE2_9BACT</name>
<protein>
    <recommendedName>
        <fullName evidence="4">Chaperone of endosialidase</fullName>
    </recommendedName>
</protein>
<evidence type="ECO:0000313" key="3">
    <source>
        <dbReference type="Proteomes" id="UP000198711"/>
    </source>
</evidence>
<reference evidence="2 3" key="1">
    <citation type="submission" date="2016-10" db="EMBL/GenBank/DDBJ databases">
        <authorList>
            <person name="Varghese N."/>
            <person name="Submissions S."/>
        </authorList>
    </citation>
    <scope>NUCLEOTIDE SEQUENCE [LARGE SCALE GENOMIC DNA]</scope>
    <source>
        <strain evidence="2 3">DSM 25353</strain>
    </source>
</reference>
<keyword evidence="3" id="KW-1185">Reference proteome</keyword>
<evidence type="ECO:0000256" key="1">
    <source>
        <dbReference type="SAM" id="SignalP"/>
    </source>
</evidence>
<feature type="chain" id="PRO_5036456612" description="Chaperone of endosialidase" evidence="1">
    <location>
        <begin position="22"/>
        <end position="389"/>
    </location>
</feature>
<feature type="signal peptide" evidence="1">
    <location>
        <begin position="1"/>
        <end position="21"/>
    </location>
</feature>
<comment type="caution">
    <text evidence="2">The sequence shown here is derived from an EMBL/GenBank/DDBJ whole genome shotgun (WGS) entry which is preliminary data.</text>
</comment>
<keyword evidence="1" id="KW-0732">Signal</keyword>
<proteinExistence type="predicted"/>
<evidence type="ECO:0000313" key="2">
    <source>
        <dbReference type="EMBL" id="SDX70809.1"/>
    </source>
</evidence>
<dbReference type="EMBL" id="FNNO01000033">
    <property type="protein sequence ID" value="SDX70809.1"/>
    <property type="molecule type" value="Genomic_DNA"/>
</dbReference>
<accession>A0A8X8LGE2</accession>
<dbReference type="AlphaFoldDB" id="A0A8X8LGE2"/>
<evidence type="ECO:0008006" key="4">
    <source>
        <dbReference type="Google" id="ProtNLM"/>
    </source>
</evidence>
<gene>
    <name evidence="2" type="ORF">SAMN05444410_1332</name>
</gene>
<sequence length="389" mass="42465">MINFKGAFFLFCFCISITLCADAQSYDVLSYNYNGTPNYGVKIKTNLPFLNGSQMPTLHIEGYNYGTAKPIGLTLVWYIFGGNFYAPGISSCGSYTPDVYLSNENGLVSIFINDRSYFQRFKVSGFAQGMSETATWFQGWTAVDEALGGTNQTLVPYSNSFKGNISMPNGVWNANGSVGIASTTLNTYALLQVGNPGSAGTSQSAIFQNGIGVAPSGSSKHTYLYSDNNGFYGINAYDYQSNTYLPLTIGWGANNVYIAGDGGNVGIGTRNPGPYRLAVEGTVGVRKLKVTQVTPWADYVFDPSYKLKPLSQIEAFIKENRHLPEIPSAEEVEKNGVDVGETVSLLLKKIEELTLYIIDVKKENESLKAGFESMKNQLNGTKLQSKKYK</sequence>